<reference evidence="3 4" key="1">
    <citation type="submission" date="2017-04" db="EMBL/GenBank/DDBJ databases">
        <title>Genome Sequence of the Model Brown-Rot Fungus Postia placenta SB12.</title>
        <authorList>
            <consortium name="DOE Joint Genome Institute"/>
            <person name="Gaskell J."/>
            <person name="Kersten P."/>
            <person name="Larrondo L.F."/>
            <person name="Canessa P."/>
            <person name="Martinez D."/>
            <person name="Hibbett D."/>
            <person name="Schmoll M."/>
            <person name="Kubicek C.P."/>
            <person name="Martinez A.T."/>
            <person name="Yadav J."/>
            <person name="Master E."/>
            <person name="Magnuson J.K."/>
            <person name="James T."/>
            <person name="Yaver D."/>
            <person name="Berka R."/>
            <person name="Labutti K."/>
            <person name="Lipzen A."/>
            <person name="Aerts A."/>
            <person name="Barry K."/>
            <person name="Henrissat B."/>
            <person name="Blanchette R."/>
            <person name="Grigoriev I."/>
            <person name="Cullen D."/>
        </authorList>
    </citation>
    <scope>NUCLEOTIDE SEQUENCE [LARGE SCALE GENOMIC DNA]</scope>
    <source>
        <strain evidence="3 4">MAD-698-R-SB12</strain>
    </source>
</reference>
<dbReference type="OrthoDB" id="2505950at2759"/>
<protein>
    <submittedName>
        <fullName evidence="3">Uncharacterized protein</fullName>
    </submittedName>
</protein>
<name>A0A1X6N2X7_9APHY</name>
<dbReference type="Proteomes" id="UP000194127">
    <property type="component" value="Unassembled WGS sequence"/>
</dbReference>
<gene>
    <name evidence="3" type="ORF">POSPLADRAFT_1046324</name>
</gene>
<feature type="region of interest" description="Disordered" evidence="1">
    <location>
        <begin position="82"/>
        <end position="115"/>
    </location>
</feature>
<proteinExistence type="predicted"/>
<keyword evidence="2" id="KW-0812">Transmembrane</keyword>
<keyword evidence="4" id="KW-1185">Reference proteome</keyword>
<accession>A0A1X6N2X7</accession>
<feature type="transmembrane region" description="Helical" evidence="2">
    <location>
        <begin position="6"/>
        <end position="27"/>
    </location>
</feature>
<dbReference type="GeneID" id="36323952"/>
<dbReference type="AlphaFoldDB" id="A0A1X6N2X7"/>
<dbReference type="EMBL" id="KZ110596">
    <property type="protein sequence ID" value="OSX62965.1"/>
    <property type="molecule type" value="Genomic_DNA"/>
</dbReference>
<dbReference type="RefSeq" id="XP_024339759.1">
    <property type="nucleotide sequence ID" value="XM_024479002.1"/>
</dbReference>
<evidence type="ECO:0000313" key="3">
    <source>
        <dbReference type="EMBL" id="OSX62965.1"/>
    </source>
</evidence>
<evidence type="ECO:0000256" key="2">
    <source>
        <dbReference type="SAM" id="Phobius"/>
    </source>
</evidence>
<keyword evidence="2" id="KW-0472">Membrane</keyword>
<evidence type="ECO:0000256" key="1">
    <source>
        <dbReference type="SAM" id="MobiDB-lite"/>
    </source>
</evidence>
<keyword evidence="2" id="KW-1133">Transmembrane helix</keyword>
<sequence length="115" mass="12484">MANWIDFASLFITLSVAASIVAGLLYVGRATSRAAERAKESLKHKGVNVSREGVSVKTNKRWDRSDYLDATQRGFVKAYNLSSHGPGADARSHSSESVHSLHLPHSHHGSESGKK</sequence>
<organism evidence="3 4">
    <name type="scientific">Postia placenta MAD-698-R-SB12</name>
    <dbReference type="NCBI Taxonomy" id="670580"/>
    <lineage>
        <taxon>Eukaryota</taxon>
        <taxon>Fungi</taxon>
        <taxon>Dikarya</taxon>
        <taxon>Basidiomycota</taxon>
        <taxon>Agaricomycotina</taxon>
        <taxon>Agaricomycetes</taxon>
        <taxon>Polyporales</taxon>
        <taxon>Adustoporiaceae</taxon>
        <taxon>Rhodonia</taxon>
    </lineage>
</organism>
<evidence type="ECO:0000313" key="4">
    <source>
        <dbReference type="Proteomes" id="UP000194127"/>
    </source>
</evidence>